<comment type="similarity">
    <text evidence="3">Belongs to the LplA family.</text>
</comment>
<evidence type="ECO:0000259" key="5">
    <source>
        <dbReference type="PROSITE" id="PS51733"/>
    </source>
</evidence>
<dbReference type="PANTHER" id="PTHR12561">
    <property type="entry name" value="LIPOATE-PROTEIN LIGASE"/>
    <property type="match status" value="1"/>
</dbReference>
<keyword evidence="7" id="KW-1185">Reference proteome</keyword>
<dbReference type="Proteomes" id="UP000774617">
    <property type="component" value="Unassembled WGS sequence"/>
</dbReference>
<evidence type="ECO:0000313" key="6">
    <source>
        <dbReference type="EMBL" id="KAH7061432.1"/>
    </source>
</evidence>
<dbReference type="PANTHER" id="PTHR12561:SF3">
    <property type="entry name" value="LIPOYLTRANSFERASE 1, MITOCHONDRIAL"/>
    <property type="match status" value="1"/>
</dbReference>
<proteinExistence type="inferred from homology"/>
<dbReference type="InterPro" id="IPR004143">
    <property type="entry name" value="BPL_LPL_catalytic"/>
</dbReference>
<sequence length="411" mass="45147">MLFAARLPANLRRSPVRLATKPAARCVASLADQLQRPATNVHAFVSRSRDPFVNLSIEHYLLQKSHHDSAVLFLYTNRPCIVIGRNQNPWLEVNLGLLSDGVVDLVRRRSGGGSVFHDEGNVNWSVISPPAHFTRDKHAAMVVHALRSLGIERARVNERHDIVLDQGSRRAVALGGDAHRTPFTLDDPSTGPRPLKVSGSAYKLVRGRALHHGTCLLSSPNLSIIPRYLRSPAKPYITAFGVESVSSPVSNVGIPNQRFIEAVQSEFSRMYAGRSAGPATVVEIGDEQLELPDLRKGYHEIKTRDWTYLQTPKFTFSVPAAAPQQGETGLPAALPTSTSLTLSVHSGAIHEASLHLEGSSRDNAAHRVLRGRKLHEIDDWRSLLQEVTGKSDSGVQSMADWLRETLPCPRS</sequence>
<comment type="function">
    <text evidence="1">Catalyzes both the ATP-dependent activation of exogenously supplied lipoate to lipoyl-AMP and the transfer of the activated lipoyl onto the lipoyl domains of lipoate-dependent enzymes.</text>
</comment>
<comment type="pathway">
    <text evidence="2">Protein modification; protein lipoylation via exogenous pathway; protein N(6)-(lipoyl)lysine from lipoate: step 2/2.</text>
</comment>
<evidence type="ECO:0000256" key="2">
    <source>
        <dbReference type="ARBA" id="ARBA00005085"/>
    </source>
</evidence>
<evidence type="ECO:0000256" key="4">
    <source>
        <dbReference type="ARBA" id="ARBA00015925"/>
    </source>
</evidence>
<dbReference type="Pfam" id="PF21948">
    <property type="entry name" value="LplA-B_cat"/>
    <property type="match status" value="1"/>
</dbReference>
<evidence type="ECO:0000256" key="1">
    <source>
        <dbReference type="ARBA" id="ARBA00003253"/>
    </source>
</evidence>
<organism evidence="6 7">
    <name type="scientific">Macrophomina phaseolina</name>
    <dbReference type="NCBI Taxonomy" id="35725"/>
    <lineage>
        <taxon>Eukaryota</taxon>
        <taxon>Fungi</taxon>
        <taxon>Dikarya</taxon>
        <taxon>Ascomycota</taxon>
        <taxon>Pezizomycotina</taxon>
        <taxon>Dothideomycetes</taxon>
        <taxon>Dothideomycetes incertae sedis</taxon>
        <taxon>Botryosphaeriales</taxon>
        <taxon>Botryosphaeriaceae</taxon>
        <taxon>Macrophomina</taxon>
    </lineage>
</organism>
<feature type="domain" description="BPL/LPL catalytic" evidence="5">
    <location>
        <begin position="66"/>
        <end position="275"/>
    </location>
</feature>
<dbReference type="EMBL" id="JAGTJR010000004">
    <property type="protein sequence ID" value="KAH7061432.1"/>
    <property type="molecule type" value="Genomic_DNA"/>
</dbReference>
<protein>
    <recommendedName>
        <fullName evidence="4">Putative lipoate-protein ligase A</fullName>
    </recommendedName>
</protein>
<dbReference type="SUPFAM" id="SSF55681">
    <property type="entry name" value="Class II aaRS and biotin synthetases"/>
    <property type="match status" value="1"/>
</dbReference>
<name>A0ABQ8GPC9_9PEZI</name>
<dbReference type="PROSITE" id="PS51733">
    <property type="entry name" value="BPL_LPL_CATALYTIC"/>
    <property type="match status" value="1"/>
</dbReference>
<dbReference type="InterPro" id="IPR045864">
    <property type="entry name" value="aa-tRNA-synth_II/BPL/LPL"/>
</dbReference>
<reference evidence="6 7" key="1">
    <citation type="journal article" date="2021" name="Nat. Commun.">
        <title>Genetic determinants of endophytism in the Arabidopsis root mycobiome.</title>
        <authorList>
            <person name="Mesny F."/>
            <person name="Miyauchi S."/>
            <person name="Thiergart T."/>
            <person name="Pickel B."/>
            <person name="Atanasova L."/>
            <person name="Karlsson M."/>
            <person name="Huettel B."/>
            <person name="Barry K.W."/>
            <person name="Haridas S."/>
            <person name="Chen C."/>
            <person name="Bauer D."/>
            <person name="Andreopoulos W."/>
            <person name="Pangilinan J."/>
            <person name="LaButti K."/>
            <person name="Riley R."/>
            <person name="Lipzen A."/>
            <person name="Clum A."/>
            <person name="Drula E."/>
            <person name="Henrissat B."/>
            <person name="Kohler A."/>
            <person name="Grigoriev I.V."/>
            <person name="Martin F.M."/>
            <person name="Hacquard S."/>
        </authorList>
    </citation>
    <scope>NUCLEOTIDE SEQUENCE [LARGE SCALE GENOMIC DNA]</scope>
    <source>
        <strain evidence="6 7">MPI-SDFR-AT-0080</strain>
    </source>
</reference>
<dbReference type="InterPro" id="IPR004562">
    <property type="entry name" value="LipoylTrfase_LipoateP_Ligase"/>
</dbReference>
<dbReference type="CDD" id="cd16443">
    <property type="entry name" value="LplA"/>
    <property type="match status" value="1"/>
</dbReference>
<gene>
    <name evidence="6" type="ORF">B0J12DRAFT_294680</name>
</gene>
<evidence type="ECO:0000256" key="3">
    <source>
        <dbReference type="ARBA" id="ARBA00008242"/>
    </source>
</evidence>
<comment type="caution">
    <text evidence="6">The sequence shown here is derived from an EMBL/GenBank/DDBJ whole genome shotgun (WGS) entry which is preliminary data.</text>
</comment>
<dbReference type="Gene3D" id="3.30.930.10">
    <property type="entry name" value="Bira Bifunctional Protein, Domain 2"/>
    <property type="match status" value="1"/>
</dbReference>
<accession>A0ABQ8GPC9</accession>
<evidence type="ECO:0000313" key="7">
    <source>
        <dbReference type="Proteomes" id="UP000774617"/>
    </source>
</evidence>